<evidence type="ECO:0000313" key="2">
    <source>
        <dbReference type="EMBL" id="KAK9732206.1"/>
    </source>
</evidence>
<feature type="domain" description="Peptidase S1" evidence="1">
    <location>
        <begin position="1"/>
        <end position="199"/>
    </location>
</feature>
<name>A0AAW1LFF0_POPJA</name>
<dbReference type="GO" id="GO:0006508">
    <property type="term" value="P:proteolysis"/>
    <property type="evidence" value="ECO:0007669"/>
    <property type="project" value="InterPro"/>
</dbReference>
<evidence type="ECO:0000313" key="3">
    <source>
        <dbReference type="Proteomes" id="UP001458880"/>
    </source>
</evidence>
<dbReference type="Pfam" id="PF00089">
    <property type="entry name" value="Trypsin"/>
    <property type="match status" value="1"/>
</dbReference>
<protein>
    <submittedName>
        <fullName evidence="2">Trypsin</fullName>
    </submittedName>
</protein>
<gene>
    <name evidence="2" type="ORF">QE152_g13026</name>
</gene>
<dbReference type="Gene3D" id="2.40.10.10">
    <property type="entry name" value="Trypsin-like serine proteases"/>
    <property type="match status" value="1"/>
</dbReference>
<dbReference type="PROSITE" id="PS50240">
    <property type="entry name" value="TRYPSIN_DOM"/>
    <property type="match status" value="1"/>
</dbReference>
<dbReference type="InterPro" id="IPR001254">
    <property type="entry name" value="Trypsin_dom"/>
</dbReference>
<dbReference type="GO" id="GO:0004252">
    <property type="term" value="F:serine-type endopeptidase activity"/>
    <property type="evidence" value="ECO:0007669"/>
    <property type="project" value="InterPro"/>
</dbReference>
<comment type="caution">
    <text evidence="2">The sequence shown here is derived from an EMBL/GenBank/DDBJ whole genome shotgun (WGS) entry which is preliminary data.</text>
</comment>
<evidence type="ECO:0000259" key="1">
    <source>
        <dbReference type="PROSITE" id="PS50240"/>
    </source>
</evidence>
<keyword evidence="3" id="KW-1185">Reference proteome</keyword>
<dbReference type="InterPro" id="IPR043504">
    <property type="entry name" value="Peptidase_S1_PA_chymotrypsin"/>
</dbReference>
<sequence length="225" mass="25982">MCVGALINDDYLASYHIVTTASCVTKYPMRKYNVKMVTYGSTQQLKKISKIKVHPNYQNSREYNLALVQVNSNFDYWEATTYQTIEVTGRRTYVLYLATPLSLIEVGDGLARKRRECVDIYDKVGLAYEVGARMSCMTINRRECTGPNGFLVIHDYRLVGIGVDGDKYCGDRYPYLWHATYYYVGFLEQAAGWRSTNSVVQFAAINRSYSIFMLFMLINNVIYYY</sequence>
<dbReference type="Proteomes" id="UP001458880">
    <property type="component" value="Unassembled WGS sequence"/>
</dbReference>
<proteinExistence type="predicted"/>
<dbReference type="AlphaFoldDB" id="A0AAW1LFF0"/>
<dbReference type="SUPFAM" id="SSF50494">
    <property type="entry name" value="Trypsin-like serine proteases"/>
    <property type="match status" value="1"/>
</dbReference>
<dbReference type="InterPro" id="IPR009003">
    <property type="entry name" value="Peptidase_S1_PA"/>
</dbReference>
<accession>A0AAW1LFF0</accession>
<dbReference type="EMBL" id="JASPKY010000121">
    <property type="protein sequence ID" value="KAK9732206.1"/>
    <property type="molecule type" value="Genomic_DNA"/>
</dbReference>
<organism evidence="2 3">
    <name type="scientific">Popillia japonica</name>
    <name type="common">Japanese beetle</name>
    <dbReference type="NCBI Taxonomy" id="7064"/>
    <lineage>
        <taxon>Eukaryota</taxon>
        <taxon>Metazoa</taxon>
        <taxon>Ecdysozoa</taxon>
        <taxon>Arthropoda</taxon>
        <taxon>Hexapoda</taxon>
        <taxon>Insecta</taxon>
        <taxon>Pterygota</taxon>
        <taxon>Neoptera</taxon>
        <taxon>Endopterygota</taxon>
        <taxon>Coleoptera</taxon>
        <taxon>Polyphaga</taxon>
        <taxon>Scarabaeiformia</taxon>
        <taxon>Scarabaeidae</taxon>
        <taxon>Rutelinae</taxon>
        <taxon>Popillia</taxon>
    </lineage>
</organism>
<reference evidence="2 3" key="1">
    <citation type="journal article" date="2024" name="BMC Genomics">
        <title>De novo assembly and annotation of Popillia japonica's genome with initial clues to its potential as an invasive pest.</title>
        <authorList>
            <person name="Cucini C."/>
            <person name="Boschi S."/>
            <person name="Funari R."/>
            <person name="Cardaioli E."/>
            <person name="Iannotti N."/>
            <person name="Marturano G."/>
            <person name="Paoli F."/>
            <person name="Bruttini M."/>
            <person name="Carapelli A."/>
            <person name="Frati F."/>
            <person name="Nardi F."/>
        </authorList>
    </citation>
    <scope>NUCLEOTIDE SEQUENCE [LARGE SCALE GENOMIC DNA]</scope>
    <source>
        <strain evidence="2">DMR45628</strain>
    </source>
</reference>